<feature type="region of interest" description="Disordered" evidence="2">
    <location>
        <begin position="32"/>
        <end position="52"/>
    </location>
</feature>
<dbReference type="Pfam" id="PF05225">
    <property type="entry name" value="HTH_psq"/>
    <property type="match status" value="1"/>
</dbReference>
<dbReference type="SUPFAM" id="SSF46689">
    <property type="entry name" value="Homeodomain-like"/>
    <property type="match status" value="1"/>
</dbReference>
<organism evidence="4">
    <name type="scientific">Clastoptera arizonana</name>
    <name type="common">Arizona spittle bug</name>
    <dbReference type="NCBI Taxonomy" id="38151"/>
    <lineage>
        <taxon>Eukaryota</taxon>
        <taxon>Metazoa</taxon>
        <taxon>Ecdysozoa</taxon>
        <taxon>Arthropoda</taxon>
        <taxon>Hexapoda</taxon>
        <taxon>Insecta</taxon>
        <taxon>Pterygota</taxon>
        <taxon>Neoptera</taxon>
        <taxon>Paraneoptera</taxon>
        <taxon>Hemiptera</taxon>
        <taxon>Auchenorrhyncha</taxon>
        <taxon>Cercopoidea</taxon>
        <taxon>Clastopteridae</taxon>
        <taxon>Clastoptera</taxon>
    </lineage>
</organism>
<dbReference type="Gene3D" id="1.10.10.60">
    <property type="entry name" value="Homeodomain-like"/>
    <property type="match status" value="1"/>
</dbReference>
<dbReference type="EMBL" id="GEDC01001932">
    <property type="protein sequence ID" value="JAS35366.1"/>
    <property type="molecule type" value="Transcribed_RNA"/>
</dbReference>
<comment type="subcellular location">
    <subcellularLocation>
        <location evidence="1">Nucleus</location>
    </subcellularLocation>
</comment>
<proteinExistence type="predicted"/>
<evidence type="ECO:0000313" key="4">
    <source>
        <dbReference type="EMBL" id="JAS35366.1"/>
    </source>
</evidence>
<dbReference type="GO" id="GO:0003677">
    <property type="term" value="F:DNA binding"/>
    <property type="evidence" value="ECO:0007669"/>
    <property type="project" value="InterPro"/>
</dbReference>
<name>A0A1B6EBQ2_9HEMI</name>
<evidence type="ECO:0000256" key="1">
    <source>
        <dbReference type="ARBA" id="ARBA00004123"/>
    </source>
</evidence>
<evidence type="ECO:0000259" key="3">
    <source>
        <dbReference type="Pfam" id="PF05225"/>
    </source>
</evidence>
<protein>
    <recommendedName>
        <fullName evidence="3">HTH psq-type domain-containing protein</fullName>
    </recommendedName>
</protein>
<gene>
    <name evidence="4" type="ORF">g.10421</name>
</gene>
<reference evidence="4" key="1">
    <citation type="submission" date="2015-12" db="EMBL/GenBank/DDBJ databases">
        <title>De novo transcriptome assembly of four potential Pierce s Disease insect vectors from Arizona vineyards.</title>
        <authorList>
            <person name="Tassone E.E."/>
        </authorList>
    </citation>
    <scope>NUCLEOTIDE SEQUENCE</scope>
</reference>
<dbReference type="InterPro" id="IPR009057">
    <property type="entry name" value="Homeodomain-like_sf"/>
</dbReference>
<feature type="non-terminal residue" evidence="4">
    <location>
        <position position="112"/>
    </location>
</feature>
<feature type="domain" description="HTH psq-type" evidence="3">
    <location>
        <begin position="1"/>
        <end position="34"/>
    </location>
</feature>
<feature type="non-terminal residue" evidence="4">
    <location>
        <position position="1"/>
    </location>
</feature>
<accession>A0A1B6EBQ2</accession>
<evidence type="ECO:0000256" key="2">
    <source>
        <dbReference type="SAM" id="MobiDB-lite"/>
    </source>
</evidence>
<dbReference type="InterPro" id="IPR007889">
    <property type="entry name" value="HTH_Psq"/>
</dbReference>
<sequence>KALEDIKNGNKTTRGASTFYNIPRSTLKHHVKGTRGAGLNSSEGKGGGGVASYLSSHEEKEIVKCLKIMEKNGFGLSREEVLDLVQLYIRQNNIKSRFKYQRPGTDWFISFK</sequence>
<dbReference type="GO" id="GO:0005634">
    <property type="term" value="C:nucleus"/>
    <property type="evidence" value="ECO:0007669"/>
    <property type="project" value="UniProtKB-SubCell"/>
</dbReference>
<dbReference type="AlphaFoldDB" id="A0A1B6EBQ2"/>